<keyword evidence="4" id="KW-0479">Metal-binding</keyword>
<dbReference type="GO" id="GO:0102009">
    <property type="term" value="F:proline dipeptidase activity"/>
    <property type="evidence" value="ECO:0007669"/>
    <property type="project" value="UniProtKB-EC"/>
</dbReference>
<comment type="caution">
    <text evidence="17">The sequence shown here is derived from an EMBL/GenBank/DDBJ whole genome shotgun (WGS) entry which is preliminary data.</text>
</comment>
<dbReference type="Pfam" id="PF05195">
    <property type="entry name" value="AMP_N"/>
    <property type="match status" value="1"/>
</dbReference>
<keyword evidence="6" id="KW-0224">Dipeptidase</keyword>
<feature type="domain" description="Aminopeptidase P N-terminal" evidence="16">
    <location>
        <begin position="1"/>
        <end position="131"/>
    </location>
</feature>
<evidence type="ECO:0000256" key="6">
    <source>
        <dbReference type="ARBA" id="ARBA00022997"/>
    </source>
</evidence>
<accession>A0A9W7AU75</accession>
<keyword evidence="5" id="KW-0378">Hydrolase</keyword>
<gene>
    <name evidence="17" type="ORF">TL16_g06965</name>
</gene>
<dbReference type="InterPro" id="IPR007865">
    <property type="entry name" value="Aminopep_P_N"/>
</dbReference>
<evidence type="ECO:0000256" key="1">
    <source>
        <dbReference type="ARBA" id="ARBA00001936"/>
    </source>
</evidence>
<evidence type="ECO:0000256" key="12">
    <source>
        <dbReference type="ARBA" id="ARBA00044252"/>
    </source>
</evidence>
<dbReference type="PANTHER" id="PTHR48480">
    <property type="match status" value="1"/>
</dbReference>
<organism evidence="17 18">
    <name type="scientific">Triparma laevis f. inornata</name>
    <dbReference type="NCBI Taxonomy" id="1714386"/>
    <lineage>
        <taxon>Eukaryota</taxon>
        <taxon>Sar</taxon>
        <taxon>Stramenopiles</taxon>
        <taxon>Ochrophyta</taxon>
        <taxon>Bolidophyceae</taxon>
        <taxon>Parmales</taxon>
        <taxon>Triparmaceae</taxon>
        <taxon>Triparma</taxon>
    </lineage>
</organism>
<comment type="similarity">
    <text evidence="9">Belongs to the peptidase M24B family. Eukaryotic-type prolidase subfamily.</text>
</comment>
<protein>
    <recommendedName>
        <fullName evidence="11">Xaa-Pro dipeptidase</fullName>
        <ecNumber evidence="10">3.4.13.9</ecNumber>
    </recommendedName>
    <alternativeName>
        <fullName evidence="14">Imidodipeptidase</fullName>
    </alternativeName>
    <alternativeName>
        <fullName evidence="12">Peptidase D</fullName>
    </alternativeName>
    <alternativeName>
        <fullName evidence="13">Proline dipeptidase</fullName>
    </alternativeName>
</protein>
<comment type="cofactor">
    <cofactor evidence="1">
        <name>Mn(2+)</name>
        <dbReference type="ChEBI" id="CHEBI:29035"/>
    </cofactor>
</comment>
<keyword evidence="7" id="KW-0482">Metalloprotease</keyword>
<evidence type="ECO:0000256" key="3">
    <source>
        <dbReference type="ARBA" id="ARBA00022670"/>
    </source>
</evidence>
<comment type="catalytic activity">
    <reaction evidence="15">
        <text>Xaa-L-Pro dipeptide + H2O = an L-alpha-amino acid + L-proline</text>
        <dbReference type="Rhea" id="RHEA:76407"/>
        <dbReference type="ChEBI" id="CHEBI:15377"/>
        <dbReference type="ChEBI" id="CHEBI:59869"/>
        <dbReference type="ChEBI" id="CHEBI:60039"/>
        <dbReference type="ChEBI" id="CHEBI:195196"/>
        <dbReference type="EC" id="3.4.13.9"/>
    </reaction>
</comment>
<dbReference type="Pfam" id="PF00557">
    <property type="entry name" value="Peptidase_M24"/>
    <property type="match status" value="1"/>
</dbReference>
<dbReference type="GO" id="GO:0006508">
    <property type="term" value="P:proteolysis"/>
    <property type="evidence" value="ECO:0007669"/>
    <property type="project" value="UniProtKB-KW"/>
</dbReference>
<keyword evidence="3" id="KW-0645">Protease</keyword>
<evidence type="ECO:0000256" key="13">
    <source>
        <dbReference type="ARBA" id="ARBA00044284"/>
    </source>
</evidence>
<dbReference type="EC" id="3.4.13.9" evidence="10"/>
<dbReference type="InterPro" id="IPR036005">
    <property type="entry name" value="Creatinase/aminopeptidase-like"/>
</dbReference>
<evidence type="ECO:0000256" key="7">
    <source>
        <dbReference type="ARBA" id="ARBA00023049"/>
    </source>
</evidence>
<comment type="subunit">
    <text evidence="2">Homodimer.</text>
</comment>
<dbReference type="EMBL" id="BLQM01000215">
    <property type="protein sequence ID" value="GMH76080.1"/>
    <property type="molecule type" value="Genomic_DNA"/>
</dbReference>
<evidence type="ECO:0000256" key="8">
    <source>
        <dbReference type="ARBA" id="ARBA00023211"/>
    </source>
</evidence>
<dbReference type="InterPro" id="IPR029149">
    <property type="entry name" value="Creatin/AminoP/Spt16_N"/>
</dbReference>
<dbReference type="PANTHER" id="PTHR48480:SF2">
    <property type="entry name" value="PEPTIDASE D"/>
    <property type="match status" value="1"/>
</dbReference>
<keyword evidence="8" id="KW-0464">Manganese</keyword>
<dbReference type="SUPFAM" id="SSF53092">
    <property type="entry name" value="Creatinase/prolidase N-terminal domain"/>
    <property type="match status" value="1"/>
</dbReference>
<evidence type="ECO:0000256" key="14">
    <source>
        <dbReference type="ARBA" id="ARBA00044351"/>
    </source>
</evidence>
<evidence type="ECO:0000256" key="5">
    <source>
        <dbReference type="ARBA" id="ARBA00022801"/>
    </source>
</evidence>
<evidence type="ECO:0000313" key="17">
    <source>
        <dbReference type="EMBL" id="GMH76080.1"/>
    </source>
</evidence>
<dbReference type="SUPFAM" id="SSF55920">
    <property type="entry name" value="Creatinase/aminopeptidase"/>
    <property type="match status" value="1"/>
</dbReference>
<evidence type="ECO:0000256" key="10">
    <source>
        <dbReference type="ARBA" id="ARBA00044051"/>
    </source>
</evidence>
<dbReference type="SMART" id="SM01011">
    <property type="entry name" value="AMP_N"/>
    <property type="match status" value="1"/>
</dbReference>
<evidence type="ECO:0000256" key="15">
    <source>
        <dbReference type="ARBA" id="ARBA00048994"/>
    </source>
</evidence>
<dbReference type="Proteomes" id="UP001162640">
    <property type="component" value="Unassembled WGS sequence"/>
</dbReference>
<evidence type="ECO:0000256" key="2">
    <source>
        <dbReference type="ARBA" id="ARBA00011738"/>
    </source>
</evidence>
<proteinExistence type="inferred from homology"/>
<evidence type="ECO:0000256" key="9">
    <source>
        <dbReference type="ARBA" id="ARBA00043990"/>
    </source>
</evidence>
<dbReference type="GO" id="GO:0030145">
    <property type="term" value="F:manganese ion binding"/>
    <property type="evidence" value="ECO:0007669"/>
    <property type="project" value="InterPro"/>
</dbReference>
<dbReference type="InterPro" id="IPR000994">
    <property type="entry name" value="Pept_M24"/>
</dbReference>
<dbReference type="GO" id="GO:0070006">
    <property type="term" value="F:metalloaminopeptidase activity"/>
    <property type="evidence" value="ECO:0007669"/>
    <property type="project" value="InterPro"/>
</dbReference>
<name>A0A9W7AU75_9STRA</name>
<reference evidence="18" key="1">
    <citation type="journal article" date="2023" name="Commun. Biol.">
        <title>Genome analysis of Parmales, the sister group of diatoms, reveals the evolutionary specialization of diatoms from phago-mixotrophs to photoautotrophs.</title>
        <authorList>
            <person name="Ban H."/>
            <person name="Sato S."/>
            <person name="Yoshikawa S."/>
            <person name="Yamada K."/>
            <person name="Nakamura Y."/>
            <person name="Ichinomiya M."/>
            <person name="Sato N."/>
            <person name="Blanc-Mathieu R."/>
            <person name="Endo H."/>
            <person name="Kuwata A."/>
            <person name="Ogata H."/>
        </authorList>
    </citation>
    <scope>NUCLEOTIDE SEQUENCE [LARGE SCALE GENOMIC DNA]</scope>
</reference>
<dbReference type="AlphaFoldDB" id="A0A9W7AU75"/>
<evidence type="ECO:0000256" key="4">
    <source>
        <dbReference type="ARBA" id="ARBA00022723"/>
    </source>
</evidence>
<evidence type="ECO:0000313" key="18">
    <source>
        <dbReference type="Proteomes" id="UP001162640"/>
    </source>
</evidence>
<dbReference type="Gene3D" id="3.40.350.10">
    <property type="entry name" value="Creatinase/prolidase N-terminal domain"/>
    <property type="match status" value="1"/>
</dbReference>
<evidence type="ECO:0000259" key="16">
    <source>
        <dbReference type="SMART" id="SM01011"/>
    </source>
</evidence>
<dbReference type="Gene3D" id="3.90.230.10">
    <property type="entry name" value="Creatinase/methionine aminopeptidase superfamily"/>
    <property type="match status" value="1"/>
</dbReference>
<dbReference type="InterPro" id="IPR052433">
    <property type="entry name" value="X-Pro_dipept-like"/>
</dbReference>
<evidence type="ECO:0000256" key="11">
    <source>
        <dbReference type="ARBA" id="ARBA00044141"/>
    </source>
</evidence>
<sequence>MHVENRDRLVKGMKEAGVSTGTILLRGGTASERDDTDHENLFRQESYFHYLFGVREPGFWGSIDISTGDATLYCPRLPEEYAVWMGKISTCLEFKIKYEVQTVKYSDNLESSLRTSVKPIFVNKGKNSDSGSTYNPPVLDVLKEVDCDEVKLFPVLCDCRVFKSEKEVRRKLKNEIPVNVGASHLFVNVRICTRARQLALMAHVSKLTSLSHVHVMRSVTPGMMEYQLEANFSHFSYYNYGCRNMGYTAICACGPNPAVLHYGHAGAPNDRVIREEDMLLLDMGAEYHCYGSDITCSYPANGKFTER</sequence>